<evidence type="ECO:0000313" key="3">
    <source>
        <dbReference type="EMBL" id="OBR92808.1"/>
    </source>
</evidence>
<proteinExistence type="predicted"/>
<dbReference type="AlphaFoldDB" id="A0A1A6ARY8"/>
<accession>A0A1A6ARY8</accession>
<dbReference type="GO" id="GO:0003700">
    <property type="term" value="F:DNA-binding transcription factor activity"/>
    <property type="evidence" value="ECO:0007669"/>
    <property type="project" value="InterPro"/>
</dbReference>
<dbReference type="RefSeq" id="WP_065078372.1">
    <property type="nucleotide sequence ID" value="NZ_LROS01000022.1"/>
</dbReference>
<reference evidence="3 4" key="1">
    <citation type="journal article" date="2012" name="Front. Microbiol.">
        <title>Draft Genome Sequence of the Virulent Strain 01-B526 of the Fish Pathogen Aeromonas salmonicida.</title>
        <authorList>
            <person name="Charette S.J."/>
            <person name="Brochu F."/>
            <person name="Boyle B."/>
            <person name="Filion G."/>
            <person name="Tanaka K.H."/>
            <person name="Derome N."/>
        </authorList>
    </citation>
    <scope>NUCLEOTIDE SEQUENCE [LARGE SCALE GENOMIC DNA]</scope>
    <source>
        <strain evidence="3 4">P11</strain>
    </source>
</reference>
<keyword evidence="4" id="KW-1185">Reference proteome</keyword>
<evidence type="ECO:0000256" key="1">
    <source>
        <dbReference type="ARBA" id="ARBA00023125"/>
    </source>
</evidence>
<dbReference type="GO" id="GO:0043565">
    <property type="term" value="F:sequence-specific DNA binding"/>
    <property type="evidence" value="ECO:0007669"/>
    <property type="project" value="InterPro"/>
</dbReference>
<sequence>MSKIFKSYDSMMILADYKNPEPHKHLASHIIISLGGEMEWNINEEKIKCQGVCIDSNILHTGVMTKEGSIVFLFTEISRYAASIKGKYLNGKPYMILTDDVVDRILKEYMKHQTDKETLATVLLQQCGIDNSGNREYEERIEKILSYISGLKTIEPSIVDDLCNQIYVSKSRLSHLFRQQTGMTLHSYLAFEKLHKTYQYFCEGRNITEACMLAGFDSPSHCSSTCKRMFGISLRDVYKTIEE</sequence>
<dbReference type="Pfam" id="PF12833">
    <property type="entry name" value="HTH_18"/>
    <property type="match status" value="1"/>
</dbReference>
<protein>
    <submittedName>
        <fullName evidence="3">HTH-type transcriptional activator RhaR</fullName>
    </submittedName>
</protein>
<dbReference type="SMART" id="SM00342">
    <property type="entry name" value="HTH_ARAC"/>
    <property type="match status" value="1"/>
</dbReference>
<feature type="domain" description="HTH araC/xylS-type" evidence="2">
    <location>
        <begin position="142"/>
        <end position="240"/>
    </location>
</feature>
<comment type="caution">
    <text evidence="3">The sequence shown here is derived from an EMBL/GenBank/DDBJ whole genome shotgun (WGS) entry which is preliminary data.</text>
</comment>
<dbReference type="PROSITE" id="PS01124">
    <property type="entry name" value="HTH_ARAC_FAMILY_2"/>
    <property type="match status" value="1"/>
</dbReference>
<gene>
    <name evidence="3" type="primary">rhaR</name>
    <name evidence="3" type="ORF">CLRAG_21010</name>
</gene>
<evidence type="ECO:0000313" key="4">
    <source>
        <dbReference type="Proteomes" id="UP000093954"/>
    </source>
</evidence>
<dbReference type="EMBL" id="LROS01000022">
    <property type="protein sequence ID" value="OBR92808.1"/>
    <property type="molecule type" value="Genomic_DNA"/>
</dbReference>
<keyword evidence="1" id="KW-0238">DNA-binding</keyword>
<dbReference type="PATRIC" id="fig|1353534.3.peg.2139"/>
<organism evidence="3 4">
    <name type="scientific">Clostridium ragsdalei P11</name>
    <dbReference type="NCBI Taxonomy" id="1353534"/>
    <lineage>
        <taxon>Bacteria</taxon>
        <taxon>Bacillati</taxon>
        <taxon>Bacillota</taxon>
        <taxon>Clostridia</taxon>
        <taxon>Eubacteriales</taxon>
        <taxon>Clostridiaceae</taxon>
        <taxon>Clostridium</taxon>
    </lineage>
</organism>
<evidence type="ECO:0000259" key="2">
    <source>
        <dbReference type="PROSITE" id="PS01124"/>
    </source>
</evidence>
<dbReference type="PANTHER" id="PTHR43280">
    <property type="entry name" value="ARAC-FAMILY TRANSCRIPTIONAL REGULATOR"/>
    <property type="match status" value="1"/>
</dbReference>
<dbReference type="InterPro" id="IPR018060">
    <property type="entry name" value="HTH_AraC"/>
</dbReference>
<name>A0A1A6ARY8_9CLOT</name>
<dbReference type="Proteomes" id="UP000093954">
    <property type="component" value="Unassembled WGS sequence"/>
</dbReference>
<dbReference type="Gene3D" id="1.10.10.60">
    <property type="entry name" value="Homeodomain-like"/>
    <property type="match status" value="1"/>
</dbReference>
<dbReference type="PANTHER" id="PTHR43280:SF2">
    <property type="entry name" value="HTH-TYPE TRANSCRIPTIONAL REGULATOR EXSA"/>
    <property type="match status" value="1"/>
</dbReference>